<organism evidence="3 4">
    <name type="scientific">Sphingobium baderi</name>
    <dbReference type="NCBI Taxonomy" id="1332080"/>
    <lineage>
        <taxon>Bacteria</taxon>
        <taxon>Pseudomonadati</taxon>
        <taxon>Pseudomonadota</taxon>
        <taxon>Alphaproteobacteria</taxon>
        <taxon>Sphingomonadales</taxon>
        <taxon>Sphingomonadaceae</taxon>
        <taxon>Sphingobium</taxon>
    </lineage>
</organism>
<dbReference type="OrthoDB" id="7064009at2"/>
<dbReference type="Proteomes" id="UP000056968">
    <property type="component" value="Chromosome"/>
</dbReference>
<dbReference type="STRING" id="1332080.ATN00_07885"/>
<dbReference type="InterPro" id="IPR002347">
    <property type="entry name" value="SDR_fam"/>
</dbReference>
<evidence type="ECO:0000313" key="4">
    <source>
        <dbReference type="Proteomes" id="UP000056968"/>
    </source>
</evidence>
<dbReference type="PRINTS" id="PR00080">
    <property type="entry name" value="SDRFAMILY"/>
</dbReference>
<dbReference type="RefSeq" id="WP_062063726.1">
    <property type="nucleotide sequence ID" value="NZ_CP013264.1"/>
</dbReference>
<reference evidence="3 4" key="1">
    <citation type="submission" date="2015-11" db="EMBL/GenBank/DDBJ databases">
        <title>A Two-component Flavoprotein Monooxygenase System MeaXY Responsible for para-Hydroxylation of 2-Methyl-6-ethylaniline and 2,6-Diethylaniline in Sphingobium baderi DE-13.</title>
        <authorList>
            <person name="Cheng M."/>
            <person name="Meng Q."/>
            <person name="Yang Y."/>
            <person name="Chu C."/>
            <person name="Yan X."/>
            <person name="He J."/>
            <person name="Li S."/>
        </authorList>
    </citation>
    <scope>NUCLEOTIDE SEQUENCE [LARGE SCALE GENOMIC DNA]</scope>
    <source>
        <strain evidence="3 4">DE-13</strain>
    </source>
</reference>
<comment type="catalytic activity">
    <reaction evidence="2">
        <text>2,5-dichlorocyclohexa-2,5-dien-1,4-diol + NAD(+) = 2,5-dichlorohydroquinone + NADH + H(+)</text>
        <dbReference type="Rhea" id="RHEA:15741"/>
        <dbReference type="ChEBI" id="CHEBI:15378"/>
        <dbReference type="ChEBI" id="CHEBI:27545"/>
        <dbReference type="ChEBI" id="CHEBI:28975"/>
        <dbReference type="ChEBI" id="CHEBI:57540"/>
        <dbReference type="ChEBI" id="CHEBI:57945"/>
    </reaction>
</comment>
<evidence type="ECO:0008006" key="5">
    <source>
        <dbReference type="Google" id="ProtNLM"/>
    </source>
</evidence>
<protein>
    <recommendedName>
        <fullName evidence="5">Short-chain dehydrogenase</fullName>
    </recommendedName>
</protein>
<dbReference type="SUPFAM" id="SSF51735">
    <property type="entry name" value="NAD(P)-binding Rossmann-fold domains"/>
    <property type="match status" value="1"/>
</dbReference>
<dbReference type="PRINTS" id="PR00081">
    <property type="entry name" value="GDHRDH"/>
</dbReference>
<keyword evidence="4" id="KW-1185">Reference proteome</keyword>
<name>A0A0S3EXT8_9SPHN</name>
<dbReference type="KEGG" id="sbd:ATN00_07885"/>
<dbReference type="PANTHER" id="PTHR42879">
    <property type="entry name" value="3-OXOACYL-(ACYL-CARRIER-PROTEIN) REDUCTASE"/>
    <property type="match status" value="1"/>
</dbReference>
<dbReference type="InterPro" id="IPR036291">
    <property type="entry name" value="NAD(P)-bd_dom_sf"/>
</dbReference>
<comment type="similarity">
    <text evidence="1">Belongs to the short-chain dehydrogenases/reductases (SDR) family.</text>
</comment>
<sequence length="276" mass="29030">MGRLTDRTAIVTGAGVGIGAATARRLASEGAQVVLADIDLAGADKVAADIREQGGDAIALPFDLADEVSIKKLIDDTLAHYGKVEVLFNNAADTRPAVLENDGPAMDLPIEIWDRTFLCNARGTFLAIKYALPALIASGRGAIINTSSGAALLGDVARTAYASAKAAVNTLTLYVATQYGKQGITCNVVSPGMVPTENSRANQPEMIKAVVRHHLTPELGYSEDIAAMVALLASDEGRFVTGQILRIDGGVTKAFAHVADNREQFEAHCRANWGTI</sequence>
<dbReference type="Gene3D" id="3.40.50.720">
    <property type="entry name" value="NAD(P)-binding Rossmann-like Domain"/>
    <property type="match status" value="1"/>
</dbReference>
<evidence type="ECO:0000256" key="2">
    <source>
        <dbReference type="ARBA" id="ARBA00051383"/>
    </source>
</evidence>
<gene>
    <name evidence="3" type="ORF">ATN00_07885</name>
</gene>
<dbReference type="EMBL" id="CP013264">
    <property type="protein sequence ID" value="ALR20237.1"/>
    <property type="molecule type" value="Genomic_DNA"/>
</dbReference>
<dbReference type="FunFam" id="3.40.50.720:FF:000084">
    <property type="entry name" value="Short-chain dehydrogenase reductase"/>
    <property type="match status" value="1"/>
</dbReference>
<dbReference type="Pfam" id="PF13561">
    <property type="entry name" value="adh_short_C2"/>
    <property type="match status" value="1"/>
</dbReference>
<dbReference type="PANTHER" id="PTHR42879:SF2">
    <property type="entry name" value="3-OXOACYL-[ACYL-CARRIER-PROTEIN] REDUCTASE FABG"/>
    <property type="match status" value="1"/>
</dbReference>
<evidence type="ECO:0000313" key="3">
    <source>
        <dbReference type="EMBL" id="ALR20237.1"/>
    </source>
</evidence>
<dbReference type="InterPro" id="IPR050259">
    <property type="entry name" value="SDR"/>
</dbReference>
<evidence type="ECO:0000256" key="1">
    <source>
        <dbReference type="ARBA" id="ARBA00006484"/>
    </source>
</evidence>
<accession>A0A0S3EXT8</accession>
<proteinExistence type="inferred from homology"/>
<dbReference type="AlphaFoldDB" id="A0A0S3EXT8"/>